<evidence type="ECO:0000256" key="6">
    <source>
        <dbReference type="SAM" id="Phobius"/>
    </source>
</evidence>
<dbReference type="InterPro" id="IPR013057">
    <property type="entry name" value="AA_transpt_TM"/>
</dbReference>
<sequence length="644" mass="69959">MSEVKGIGSFGSTALLVSSMTGPGLSTIPPLFQQSGWVAPVFIFIIIAILSGCSALFVCEALSNIKGNEKFQSKVELTTIAQVYLGKKYHYVFQVLLYLALQAVNVASIILAAQTFDSMFITIFKGTCGLGVSPGGWFCVSNATSAGGNSPFPSEDYYIFTFGFLLTAVLVIPLGFFSLVENIAIQMTSFIVLTAIIIQWCVAFCQEGLKPELLPANGGNSTMVLGIVIFNYSYITTIPSWVNSLKPNVNIHKCMWVSIIISTIFYLVLGVLGAMAYQMTASSDILSILSQNGSTASPLQTKDYIGTIQNWSSLFFQSTVNFILPFILYFVSRKYEATVEPVVPDNDGQDLKSTSPIPPHLKSPLSAIKHPDDNDVRMYNPEDNYSISIRRSSIKHSRASHVENSVIVYSPNMDKSVVPAIIYSDIASIDDQKGSNILNSPGSKPITHSPNSHLKPLYPNQSLSTPSSNTVISQSGAINGLGISHPTYENDRLTKDTKESSPQLARSTLSPTSTPKSPPYMSPKYKHKDGTSPNIDMLAVPTTPEISHASTPGSPSIRSLRRSSMLASALSFRSSVVAPEGAAVIHVEKKEDGENNGRFIAFKTTRWFNPFYLAIIVCTALTIAIVFMIIYDLVMLGRGDDVFG</sequence>
<comment type="caution">
    <text evidence="8">The sequence shown here is derived from an EMBL/GenBank/DDBJ whole genome shotgun (WGS) entry which is preliminary data.</text>
</comment>
<evidence type="ECO:0000256" key="4">
    <source>
        <dbReference type="ARBA" id="ARBA00023136"/>
    </source>
</evidence>
<dbReference type="STRING" id="86630.A0A367KGM5"/>
<gene>
    <name evidence="8" type="ORF">CU097_015718</name>
</gene>
<feature type="region of interest" description="Disordered" evidence="5">
    <location>
        <begin position="433"/>
        <end position="532"/>
    </location>
</feature>
<feature type="transmembrane region" description="Helical" evidence="6">
    <location>
        <begin position="157"/>
        <end position="177"/>
    </location>
</feature>
<accession>A0A367KGM5</accession>
<feature type="transmembrane region" description="Helical" evidence="6">
    <location>
        <begin position="314"/>
        <end position="331"/>
    </location>
</feature>
<feature type="compositionally biased region" description="Polar residues" evidence="5">
    <location>
        <begin position="434"/>
        <end position="452"/>
    </location>
</feature>
<feature type="transmembrane region" description="Helical" evidence="6">
    <location>
        <begin position="221"/>
        <end position="242"/>
    </location>
</feature>
<evidence type="ECO:0000313" key="8">
    <source>
        <dbReference type="EMBL" id="RCI01327.1"/>
    </source>
</evidence>
<evidence type="ECO:0000256" key="1">
    <source>
        <dbReference type="ARBA" id="ARBA00004370"/>
    </source>
</evidence>
<dbReference type="Pfam" id="PF01490">
    <property type="entry name" value="Aa_trans"/>
    <property type="match status" value="1"/>
</dbReference>
<comment type="subcellular location">
    <subcellularLocation>
        <location evidence="1">Membrane</location>
    </subcellularLocation>
</comment>
<evidence type="ECO:0000256" key="5">
    <source>
        <dbReference type="SAM" id="MobiDB-lite"/>
    </source>
</evidence>
<keyword evidence="4 6" id="KW-0472">Membrane</keyword>
<evidence type="ECO:0000259" key="7">
    <source>
        <dbReference type="Pfam" id="PF01490"/>
    </source>
</evidence>
<evidence type="ECO:0000313" key="9">
    <source>
        <dbReference type="Proteomes" id="UP000252139"/>
    </source>
</evidence>
<feature type="compositionally biased region" description="Polar residues" evidence="5">
    <location>
        <begin position="459"/>
        <end position="477"/>
    </location>
</feature>
<reference evidence="8 9" key="1">
    <citation type="journal article" date="2018" name="G3 (Bethesda)">
        <title>Phylogenetic and Phylogenomic Definition of Rhizopus Species.</title>
        <authorList>
            <person name="Gryganskyi A.P."/>
            <person name="Golan J."/>
            <person name="Dolatabadi S."/>
            <person name="Mondo S."/>
            <person name="Robb S."/>
            <person name="Idnurm A."/>
            <person name="Muszewska A."/>
            <person name="Steczkiewicz K."/>
            <person name="Masonjones S."/>
            <person name="Liao H.L."/>
            <person name="Gajdeczka M.T."/>
            <person name="Anike F."/>
            <person name="Vuek A."/>
            <person name="Anishchenko I.M."/>
            <person name="Voigt K."/>
            <person name="de Hoog G.S."/>
            <person name="Smith M.E."/>
            <person name="Heitman J."/>
            <person name="Vilgalys R."/>
            <person name="Stajich J.E."/>
        </authorList>
    </citation>
    <scope>NUCLEOTIDE SEQUENCE [LARGE SCALE GENOMIC DNA]</scope>
    <source>
        <strain evidence="8 9">CBS 357.93</strain>
    </source>
</reference>
<proteinExistence type="predicted"/>
<keyword evidence="2 6" id="KW-0812">Transmembrane</keyword>
<evidence type="ECO:0000256" key="3">
    <source>
        <dbReference type="ARBA" id="ARBA00022989"/>
    </source>
</evidence>
<feature type="transmembrane region" description="Helical" evidence="6">
    <location>
        <begin position="254"/>
        <end position="277"/>
    </location>
</feature>
<protein>
    <recommendedName>
        <fullName evidence="7">Amino acid transporter transmembrane domain-containing protein</fullName>
    </recommendedName>
</protein>
<feature type="domain" description="Amino acid transporter transmembrane" evidence="7">
    <location>
        <begin position="11"/>
        <end position="293"/>
    </location>
</feature>
<dbReference type="Gene3D" id="1.20.1740.10">
    <property type="entry name" value="Amino acid/polyamine transporter I"/>
    <property type="match status" value="1"/>
</dbReference>
<dbReference type="PANTHER" id="PTHR16189:SF3">
    <property type="entry name" value="AMINO ACID TRANSPORTER TRANSMEMBRANE DOMAIN-CONTAINING PROTEIN"/>
    <property type="match status" value="1"/>
</dbReference>
<dbReference type="EMBL" id="PJQL01000015">
    <property type="protein sequence ID" value="RCI01327.1"/>
    <property type="molecule type" value="Genomic_DNA"/>
</dbReference>
<feature type="transmembrane region" description="Helical" evidence="6">
    <location>
        <begin position="611"/>
        <end position="631"/>
    </location>
</feature>
<keyword evidence="9" id="KW-1185">Reference proteome</keyword>
<dbReference type="GO" id="GO:0016020">
    <property type="term" value="C:membrane"/>
    <property type="evidence" value="ECO:0007669"/>
    <property type="project" value="UniProtKB-SubCell"/>
</dbReference>
<feature type="compositionally biased region" description="Basic and acidic residues" evidence="5">
    <location>
        <begin position="488"/>
        <end position="499"/>
    </location>
</feature>
<organism evidence="8 9">
    <name type="scientific">Rhizopus azygosporus</name>
    <name type="common">Rhizopus microsporus var. azygosporus</name>
    <dbReference type="NCBI Taxonomy" id="86630"/>
    <lineage>
        <taxon>Eukaryota</taxon>
        <taxon>Fungi</taxon>
        <taxon>Fungi incertae sedis</taxon>
        <taxon>Mucoromycota</taxon>
        <taxon>Mucoromycotina</taxon>
        <taxon>Mucoromycetes</taxon>
        <taxon>Mucorales</taxon>
        <taxon>Mucorineae</taxon>
        <taxon>Rhizopodaceae</taxon>
        <taxon>Rhizopus</taxon>
    </lineage>
</organism>
<feature type="transmembrane region" description="Helical" evidence="6">
    <location>
        <begin position="189"/>
        <end position="209"/>
    </location>
</feature>
<feature type="transmembrane region" description="Helical" evidence="6">
    <location>
        <begin position="95"/>
        <end position="116"/>
    </location>
</feature>
<feature type="transmembrane region" description="Helical" evidence="6">
    <location>
        <begin position="36"/>
        <end position="59"/>
    </location>
</feature>
<dbReference type="OrthoDB" id="294541at2759"/>
<dbReference type="AlphaFoldDB" id="A0A367KGM5"/>
<keyword evidence="3 6" id="KW-1133">Transmembrane helix</keyword>
<evidence type="ECO:0000256" key="2">
    <source>
        <dbReference type="ARBA" id="ARBA00022692"/>
    </source>
</evidence>
<name>A0A367KGM5_RHIAZ</name>
<dbReference type="PANTHER" id="PTHR16189">
    <property type="entry name" value="TRANSMEMBRANE PROTEIN 104-RELATED"/>
    <property type="match status" value="1"/>
</dbReference>
<dbReference type="Proteomes" id="UP000252139">
    <property type="component" value="Unassembled WGS sequence"/>
</dbReference>